<dbReference type="SMART" id="SM00546">
    <property type="entry name" value="CUE"/>
    <property type="match status" value="1"/>
</dbReference>
<dbReference type="PANTHER" id="PTHR21494:SF0">
    <property type="entry name" value="ACTIVATING SIGNAL COINTEGRATOR 1 COMPLEX SUBUNIT 2"/>
    <property type="match status" value="1"/>
</dbReference>
<dbReference type="AlphaFoldDB" id="A0AAD5ZS26"/>
<evidence type="ECO:0000313" key="4">
    <source>
        <dbReference type="Proteomes" id="UP001210211"/>
    </source>
</evidence>
<name>A0AAD5ZS26_9POAL</name>
<feature type="compositionally biased region" description="Low complexity" evidence="1">
    <location>
        <begin position="597"/>
        <end position="606"/>
    </location>
</feature>
<feature type="region of interest" description="Disordered" evidence="1">
    <location>
        <begin position="677"/>
        <end position="699"/>
    </location>
</feature>
<organism evidence="3 4">
    <name type="scientific">Rhynchospora tenuis</name>
    <dbReference type="NCBI Taxonomy" id="198213"/>
    <lineage>
        <taxon>Eukaryota</taxon>
        <taxon>Viridiplantae</taxon>
        <taxon>Streptophyta</taxon>
        <taxon>Embryophyta</taxon>
        <taxon>Tracheophyta</taxon>
        <taxon>Spermatophyta</taxon>
        <taxon>Magnoliopsida</taxon>
        <taxon>Liliopsida</taxon>
        <taxon>Poales</taxon>
        <taxon>Cyperaceae</taxon>
        <taxon>Cyperoideae</taxon>
        <taxon>Rhynchosporeae</taxon>
        <taxon>Rhynchospora</taxon>
    </lineage>
</organism>
<accession>A0AAD5ZS26</accession>
<evidence type="ECO:0000256" key="1">
    <source>
        <dbReference type="SAM" id="MobiDB-lite"/>
    </source>
</evidence>
<dbReference type="PROSITE" id="PS51140">
    <property type="entry name" value="CUE"/>
    <property type="match status" value="1"/>
</dbReference>
<feature type="region of interest" description="Disordered" evidence="1">
    <location>
        <begin position="1"/>
        <end position="56"/>
    </location>
</feature>
<feature type="region of interest" description="Disordered" evidence="1">
    <location>
        <begin position="763"/>
        <end position="809"/>
    </location>
</feature>
<evidence type="ECO:0000313" key="3">
    <source>
        <dbReference type="EMBL" id="KAJ3702854.1"/>
    </source>
</evidence>
<dbReference type="SUPFAM" id="SSF46934">
    <property type="entry name" value="UBA-like"/>
    <property type="match status" value="1"/>
</dbReference>
<dbReference type="InterPro" id="IPR041800">
    <property type="entry name" value="ASCC2_CUE"/>
</dbReference>
<dbReference type="InterPro" id="IPR003892">
    <property type="entry name" value="CUE"/>
</dbReference>
<dbReference type="Pfam" id="PF02845">
    <property type="entry name" value="CUE"/>
    <property type="match status" value="1"/>
</dbReference>
<dbReference type="EMBL" id="JAMRDG010000001">
    <property type="protein sequence ID" value="KAJ3702854.1"/>
    <property type="molecule type" value="Genomic_DNA"/>
</dbReference>
<dbReference type="InterPro" id="IPR009060">
    <property type="entry name" value="UBA-like_sf"/>
</dbReference>
<dbReference type="Gene3D" id="1.10.8.10">
    <property type="entry name" value="DNA helicase RuvA subunit, C-terminal domain"/>
    <property type="match status" value="1"/>
</dbReference>
<protein>
    <recommendedName>
        <fullName evidence="2">CUE domain-containing protein</fullName>
    </recommendedName>
</protein>
<gene>
    <name evidence="3" type="ORF">LUZ61_006559</name>
</gene>
<feature type="compositionally biased region" description="Basic residues" evidence="1">
    <location>
        <begin position="787"/>
        <end position="803"/>
    </location>
</feature>
<feature type="compositionally biased region" description="Basic and acidic residues" evidence="1">
    <location>
        <begin position="563"/>
        <end position="578"/>
    </location>
</feature>
<comment type="caution">
    <text evidence="3">The sequence shown here is derived from an EMBL/GenBank/DDBJ whole genome shotgun (WGS) entry which is preliminary data.</text>
</comment>
<dbReference type="GO" id="GO:0043130">
    <property type="term" value="F:ubiquitin binding"/>
    <property type="evidence" value="ECO:0007669"/>
    <property type="project" value="InterPro"/>
</dbReference>
<sequence>MSSHSSRQPRPSHRNQMRYVPKTQSPSTNNPQPPLTTALRSPATSSSSTYTSRPDANASDENFVVYLPHDEAVASGLGPESGGLDAVESQAVVDLLNDELAALLKMKPREFWKQVARNTSLHTFLDSYLKSRYRWYDLPHRGPDQIVAGVVVGETNLCRRVFMVLYRMSSNKDPGVASSASLSMNDHTALLQEKKLLDLPKLLDICAIYGQDNAELTSSLVMNAIKAQRISSDDISSVASQFLSIVHTMHDRCMSSLEMLSSSKIHDINGFNQLHKDFLEVLDFINDAVMTLDAFVEAYRPASLSFCASFEMSYGTDELLNTLARVHDSLLPSLFHGFKMISSSTSDEDFLLSIKILSKRIVKFGWVLLEYCYLNDLLPQDEFHITANMLPAKVEDPLIRGEILLQKLKEMHGEANYAFHEILNSKTFLQSLERDFNLSVRVNSLYSNGWLYLDAAHLQYLSQLTGSSHVFTPQTSKISSFPSLSIEPEKAEEAAMMESKISQIKDLFPDYGKGFLSACLEIYDNNPEQVIQHILEGTLHADLSSLDTSLEVIQPRNPTPSNNRKDKGKGVLVHEPESRGSIPVKSDLKMKGIMENSSSSSSSSASGAHTQGRFTRKSDDAVPDAAVLDSKKDKMQIRSAVLAAENEYGNEKEYEDEYDDSFDELGLSIVESSYEETEKIDSMASDNSSGSSSAARWSSNKKPQFYVKDGKNYSYKVAGAVAVGNANEAAIVNQAQRETIHGLGRGGNIPLGAVRELMGSQVEGDDMGMDTADGVGRGRGRGGGGRRGGRNHYRKDRAMKKHFAGLGGH</sequence>
<feature type="region of interest" description="Disordered" evidence="1">
    <location>
        <begin position="552"/>
        <end position="622"/>
    </location>
</feature>
<reference evidence="3 4" key="1">
    <citation type="journal article" date="2022" name="Cell">
        <title>Repeat-based holocentromeres influence genome architecture and karyotype evolution.</title>
        <authorList>
            <person name="Hofstatter P.G."/>
            <person name="Thangavel G."/>
            <person name="Lux T."/>
            <person name="Neumann P."/>
            <person name="Vondrak T."/>
            <person name="Novak P."/>
            <person name="Zhang M."/>
            <person name="Costa L."/>
            <person name="Castellani M."/>
            <person name="Scott A."/>
            <person name="Toegelov H."/>
            <person name="Fuchs J."/>
            <person name="Mata-Sucre Y."/>
            <person name="Dias Y."/>
            <person name="Vanzela A.L.L."/>
            <person name="Huettel B."/>
            <person name="Almeida C.C.S."/>
            <person name="Simkova H."/>
            <person name="Souza G."/>
            <person name="Pedrosa-Harand A."/>
            <person name="Macas J."/>
            <person name="Mayer K.F.X."/>
            <person name="Houben A."/>
            <person name="Marques A."/>
        </authorList>
    </citation>
    <scope>NUCLEOTIDE SEQUENCE [LARGE SCALE GENOMIC DNA]</scope>
    <source>
        <strain evidence="3">RhyTen1mFocal</strain>
    </source>
</reference>
<dbReference type="Proteomes" id="UP001210211">
    <property type="component" value="Unassembled WGS sequence"/>
</dbReference>
<feature type="compositionally biased region" description="Low complexity" evidence="1">
    <location>
        <begin position="35"/>
        <end position="54"/>
    </location>
</feature>
<feature type="compositionally biased region" description="Low complexity" evidence="1">
    <location>
        <begin position="682"/>
        <end position="698"/>
    </location>
</feature>
<feature type="domain" description="CUE" evidence="2">
    <location>
        <begin position="496"/>
        <end position="539"/>
    </location>
</feature>
<proteinExistence type="predicted"/>
<dbReference type="CDD" id="cd14364">
    <property type="entry name" value="CUE_ASCC2"/>
    <property type="match status" value="1"/>
</dbReference>
<evidence type="ECO:0000259" key="2">
    <source>
        <dbReference type="PROSITE" id="PS51140"/>
    </source>
</evidence>
<feature type="compositionally biased region" description="Gly residues" evidence="1">
    <location>
        <begin position="775"/>
        <end position="786"/>
    </location>
</feature>
<dbReference type="InterPro" id="IPR052586">
    <property type="entry name" value="ASCC2"/>
</dbReference>
<dbReference type="PANTHER" id="PTHR21494">
    <property type="entry name" value="ACTIVATING SIGNAL COINTEGRATOR 1 COMPLEX SUBUNIT 2 ASC-1 COMPLEX SUBUNIT P100"/>
    <property type="match status" value="1"/>
</dbReference>
<keyword evidence="4" id="KW-1185">Reference proteome</keyword>